<reference evidence="1" key="1">
    <citation type="submission" date="2021-06" db="EMBL/GenBank/DDBJ databases">
        <title>Updating the genus Pseudomonas: Description of 43 new species and partition of the Pseudomonas putida group.</title>
        <authorList>
            <person name="Girard L."/>
            <person name="Lood C."/>
            <person name="Vandamme P."/>
            <person name="Rokni-Zadeh H."/>
            <person name="Van Noort V."/>
            <person name="Hofte M."/>
            <person name="Lavigne R."/>
            <person name="De Mot R."/>
        </authorList>
    </citation>
    <scope>NUCLEOTIDE SEQUENCE</scope>
    <source>
        <strain evidence="1">SWRI79</strain>
    </source>
</reference>
<accession>A0ABS6PTX6</accession>
<dbReference type="EMBL" id="JAHSTV010000005">
    <property type="protein sequence ID" value="MBV4463927.1"/>
    <property type="molecule type" value="Genomic_DNA"/>
</dbReference>
<name>A0ABS6PTX6_9PSED</name>
<protein>
    <submittedName>
        <fullName evidence="1">Uncharacterized protein</fullName>
    </submittedName>
</protein>
<sequence length="95" mass="10540">MSDSPICEWVKQLSGAASWDACAEFNIEFNTGNDERVIGILTTGPKPIFLQCDNKLQMHRESRLNALTALQFHARAKDSEPTYIANCGPIIGKPF</sequence>
<dbReference type="RefSeq" id="WP_217856526.1">
    <property type="nucleotide sequence ID" value="NZ_JAHSTV010000005.1"/>
</dbReference>
<proteinExistence type="predicted"/>
<evidence type="ECO:0000313" key="2">
    <source>
        <dbReference type="Proteomes" id="UP000886900"/>
    </source>
</evidence>
<keyword evidence="2" id="KW-1185">Reference proteome</keyword>
<evidence type="ECO:0000313" key="1">
    <source>
        <dbReference type="EMBL" id="MBV4463927.1"/>
    </source>
</evidence>
<gene>
    <name evidence="1" type="ORF">KVG95_11385</name>
</gene>
<organism evidence="1 2">
    <name type="scientific">Pseudomonas farris</name>
    <dbReference type="NCBI Taxonomy" id="2841207"/>
    <lineage>
        <taxon>Bacteria</taxon>
        <taxon>Pseudomonadati</taxon>
        <taxon>Pseudomonadota</taxon>
        <taxon>Gammaproteobacteria</taxon>
        <taxon>Pseudomonadales</taxon>
        <taxon>Pseudomonadaceae</taxon>
        <taxon>Pseudomonas</taxon>
    </lineage>
</organism>
<dbReference type="Proteomes" id="UP000886900">
    <property type="component" value="Unassembled WGS sequence"/>
</dbReference>
<comment type="caution">
    <text evidence="1">The sequence shown here is derived from an EMBL/GenBank/DDBJ whole genome shotgun (WGS) entry which is preliminary data.</text>
</comment>